<evidence type="ECO:0000256" key="1">
    <source>
        <dbReference type="ARBA" id="ARBA00004370"/>
    </source>
</evidence>
<protein>
    <recommendedName>
        <fullName evidence="7">Mce-associated membrane protein</fullName>
    </recommendedName>
</protein>
<keyword evidence="2 4" id="KW-0472">Membrane</keyword>
<dbReference type="Proteomes" id="UP000225108">
    <property type="component" value="Unassembled WGS sequence"/>
</dbReference>
<keyword evidence="4" id="KW-0812">Transmembrane</keyword>
<proteinExistence type="predicted"/>
<feature type="compositionally biased region" description="Polar residues" evidence="3">
    <location>
        <begin position="43"/>
        <end position="52"/>
    </location>
</feature>
<reference evidence="5 6" key="1">
    <citation type="submission" date="2017-10" db="EMBL/GenBank/DDBJ databases">
        <title>The draft genome sequence of Williamsia sp. BULT 1.1 isolated from the semi-arid grassland soils from South Africa.</title>
        <authorList>
            <person name="Kabwe M.H."/>
            <person name="Govender N."/>
            <person name="Mutseka Lunga P."/>
            <person name="Vikram S."/>
            <person name="Makhalanyane T.P."/>
        </authorList>
    </citation>
    <scope>NUCLEOTIDE SEQUENCE [LARGE SCALE GENOMIC DNA]</scope>
    <source>
        <strain evidence="5 6">BULT 1.1</strain>
    </source>
</reference>
<evidence type="ECO:0000313" key="5">
    <source>
        <dbReference type="EMBL" id="PHV65953.1"/>
    </source>
</evidence>
<sequence length="295" mass="31565">MVGCCVRGHRAYIVGMSPKAKLGGTGDRGADSTRPDASDVPETDTTPSNPGQDPTAGSDPSPFDSAEFLEANRRNRDKMRAAAQARRAKEEARARRRSGRWWRRSAAAAPDTAVESESADAEPERFGDGRLTVRVLSVLLVVALAAAGVFVYLYRDADSRADSADRVNQLRPGAVQLAGEYATTLLTYDSADFAALDERITEISTPAFARDFIEGSRQAREGTANAQAVAKAEVVSAGVISASSTEAVVLLAIDQTVTAPGTAEQFPDGVPYQSRVEVTLQWMPDGWKLADFKVI</sequence>
<organism evidence="5 6">
    <name type="scientific">Williamsia marianensis</name>
    <dbReference type="NCBI Taxonomy" id="85044"/>
    <lineage>
        <taxon>Bacteria</taxon>
        <taxon>Bacillati</taxon>
        <taxon>Actinomycetota</taxon>
        <taxon>Actinomycetes</taxon>
        <taxon>Mycobacteriales</taxon>
        <taxon>Nocardiaceae</taxon>
        <taxon>Williamsia</taxon>
    </lineage>
</organism>
<feature type="compositionally biased region" description="Basic and acidic residues" evidence="3">
    <location>
        <begin position="28"/>
        <end position="37"/>
    </location>
</feature>
<name>A0A2G3PJN6_WILMA</name>
<dbReference type="GO" id="GO:0016020">
    <property type="term" value="C:membrane"/>
    <property type="evidence" value="ECO:0007669"/>
    <property type="project" value="UniProtKB-SubCell"/>
</dbReference>
<evidence type="ECO:0000256" key="3">
    <source>
        <dbReference type="SAM" id="MobiDB-lite"/>
    </source>
</evidence>
<comment type="subcellular location">
    <subcellularLocation>
        <location evidence="1">Membrane</location>
    </subcellularLocation>
</comment>
<feature type="compositionally biased region" description="Basic residues" evidence="3">
    <location>
        <begin position="94"/>
        <end position="103"/>
    </location>
</feature>
<dbReference type="PANTHER" id="PTHR37042">
    <property type="entry name" value="OUTER MEMBRANE PROTEIN RV1973"/>
    <property type="match status" value="1"/>
</dbReference>
<evidence type="ECO:0000313" key="6">
    <source>
        <dbReference type="Proteomes" id="UP000225108"/>
    </source>
</evidence>
<dbReference type="EMBL" id="PEBD01000010">
    <property type="protein sequence ID" value="PHV65953.1"/>
    <property type="molecule type" value="Genomic_DNA"/>
</dbReference>
<dbReference type="PANTHER" id="PTHR37042:SF4">
    <property type="entry name" value="OUTER MEMBRANE PROTEIN RV1973"/>
    <property type="match status" value="1"/>
</dbReference>
<gene>
    <name evidence="5" type="ORF">CSW57_20035</name>
</gene>
<evidence type="ECO:0008006" key="7">
    <source>
        <dbReference type="Google" id="ProtNLM"/>
    </source>
</evidence>
<feature type="transmembrane region" description="Helical" evidence="4">
    <location>
        <begin position="135"/>
        <end position="154"/>
    </location>
</feature>
<evidence type="ECO:0000256" key="4">
    <source>
        <dbReference type="SAM" id="Phobius"/>
    </source>
</evidence>
<accession>A0A2G3PJN6</accession>
<keyword evidence="4" id="KW-1133">Transmembrane helix</keyword>
<evidence type="ECO:0000256" key="2">
    <source>
        <dbReference type="ARBA" id="ARBA00023136"/>
    </source>
</evidence>
<feature type="region of interest" description="Disordered" evidence="3">
    <location>
        <begin position="18"/>
        <end position="121"/>
    </location>
</feature>
<dbReference type="AlphaFoldDB" id="A0A2G3PJN6"/>
<feature type="compositionally biased region" description="Basic and acidic residues" evidence="3">
    <location>
        <begin position="70"/>
        <end position="80"/>
    </location>
</feature>
<comment type="caution">
    <text evidence="5">The sequence shown here is derived from an EMBL/GenBank/DDBJ whole genome shotgun (WGS) entry which is preliminary data.</text>
</comment>